<sequence length="226" mass="23605">MVMSRASAPLIRSGRTDFNALTNLALNTRILWVPTNAGWTAAVTGSGATEQFPPYNNVYTGATGSSTSRLYTAALRHDQGASSGLDFTKRMLWAFSIVRIASDAEVVARVQLKAASTEGALGAAGIGIQISNLTLVGESYNAGLSTTGTLATLTVSQMDDIVVVCDQPNSKVDFYVNQVLVGSITTAANIPSGNVAVRMICSIIRGATGATDSYLQTGNILVATEY</sequence>
<organism evidence="1">
    <name type="scientific">viral metagenome</name>
    <dbReference type="NCBI Taxonomy" id="1070528"/>
    <lineage>
        <taxon>unclassified sequences</taxon>
        <taxon>metagenomes</taxon>
        <taxon>organismal metagenomes</taxon>
    </lineage>
</organism>
<dbReference type="EMBL" id="MT143207">
    <property type="protein sequence ID" value="QJA94148.1"/>
    <property type="molecule type" value="Genomic_DNA"/>
</dbReference>
<evidence type="ECO:0000313" key="1">
    <source>
        <dbReference type="EMBL" id="QJA94148.1"/>
    </source>
</evidence>
<dbReference type="AlphaFoldDB" id="A0A6M3LMC7"/>
<protein>
    <submittedName>
        <fullName evidence="1">Uncharacterized protein</fullName>
    </submittedName>
</protein>
<accession>A0A6M3LMC7</accession>
<name>A0A6M3LMC7_9ZZZZ</name>
<proteinExistence type="predicted"/>
<gene>
    <name evidence="1" type="ORF">MM415B03960_0006</name>
</gene>
<reference evidence="1" key="1">
    <citation type="submission" date="2020-03" db="EMBL/GenBank/DDBJ databases">
        <title>The deep terrestrial virosphere.</title>
        <authorList>
            <person name="Holmfeldt K."/>
            <person name="Nilsson E."/>
            <person name="Simone D."/>
            <person name="Lopez-Fernandez M."/>
            <person name="Wu X."/>
            <person name="de Brujin I."/>
            <person name="Lundin D."/>
            <person name="Andersson A."/>
            <person name="Bertilsson S."/>
            <person name="Dopson M."/>
        </authorList>
    </citation>
    <scope>NUCLEOTIDE SEQUENCE</scope>
    <source>
        <strain evidence="1">MM415B03960</strain>
    </source>
</reference>